<organism evidence="2 3">
    <name type="scientific">Aeromonas hydrophila</name>
    <dbReference type="NCBI Taxonomy" id="644"/>
    <lineage>
        <taxon>Bacteria</taxon>
        <taxon>Pseudomonadati</taxon>
        <taxon>Pseudomonadota</taxon>
        <taxon>Gammaproteobacteria</taxon>
        <taxon>Aeromonadales</taxon>
        <taxon>Aeromonadaceae</taxon>
        <taxon>Aeromonas</taxon>
    </lineage>
</organism>
<dbReference type="AlphaFoldDB" id="A0AAD3YK92"/>
<dbReference type="InterPro" id="IPR006915">
    <property type="entry name" value="DUF637_hemagglutn_put"/>
</dbReference>
<name>A0AAD3YK92_AERHY</name>
<reference evidence="2" key="1">
    <citation type="journal article" date="2018" name="Genome Biol.">
        <title>SKESA: strategic k-mer extension for scrupulous assemblies.</title>
        <authorList>
            <person name="Souvorov A."/>
            <person name="Agarwala R."/>
            <person name="Lipman D.J."/>
        </authorList>
    </citation>
    <scope>NUCLEOTIDE SEQUENCE</scope>
    <source>
        <strain evidence="2">OLC2673_Aeromonas</strain>
    </source>
</reference>
<protein>
    <recommendedName>
        <fullName evidence="1">DUF637 domain-containing protein</fullName>
    </recommendedName>
</protein>
<feature type="domain" description="DUF637" evidence="1">
    <location>
        <begin position="11"/>
        <end position="184"/>
    </location>
</feature>
<dbReference type="Pfam" id="PF04830">
    <property type="entry name" value="DUF637"/>
    <property type="match status" value="1"/>
</dbReference>
<comment type="caution">
    <text evidence="2">The sequence shown here is derived from an EMBL/GenBank/DDBJ whole genome shotgun (WGS) entry which is preliminary data.</text>
</comment>
<proteinExistence type="predicted"/>
<evidence type="ECO:0000313" key="3">
    <source>
        <dbReference type="Proteomes" id="UP000859505"/>
    </source>
</evidence>
<dbReference type="EMBL" id="DACTUL010000012">
    <property type="protein sequence ID" value="HAT6344242.1"/>
    <property type="molecule type" value="Genomic_DNA"/>
</dbReference>
<evidence type="ECO:0000259" key="1">
    <source>
        <dbReference type="Pfam" id="PF04830"/>
    </source>
</evidence>
<dbReference type="Proteomes" id="UP000859505">
    <property type="component" value="Unassembled WGS sequence"/>
</dbReference>
<gene>
    <name evidence="2" type="ORF">JAJ28_001965</name>
</gene>
<sequence length="450" mass="45957">MSAVGATSAAMANAAFSTLVSQATISTINNGGNLGAVLKELGSSASIKQLATSVATAGALQGLDQAMGVASAAPAASNAASQPAASNLFSWDTFNRVTSHSVVTAGINTTINGSHFSDAFKASLLSNIQGEVGKATANWIGDQGIQFDAANSPLAEAGKIAAHGVTSGAIAEITGGKFAAGAAGGAMSELASSWSSQVFSNTEHQVALNKVLGGLAAVAVTGDQNQFDTGADRAETVERYNNHAHALAALKARYPEKYAKLMDEKQKEFKSCGESPECKNVAIAGFGLVGLPLLSSELLLAAGIGGSASTGFQLWDNNWDISKVDARDAVFAAYLSAGTVGWGFWSTVGANGAGGAYMSYLKGEDPLNGGVSSGVGAGLGYGLGKLIEIPLDIKMNPSYKNYEWIDIGLGITKQPASNITPSTTGNVVSSVPSEWTSKVVEEKIKDEFKK</sequence>
<reference evidence="2" key="2">
    <citation type="submission" date="2020-01" db="EMBL/GenBank/DDBJ databases">
        <authorList>
            <consortium name="NCBI Pathogen Detection Project"/>
        </authorList>
    </citation>
    <scope>NUCLEOTIDE SEQUENCE</scope>
    <source>
        <strain evidence="2">OLC2673_Aeromonas</strain>
    </source>
</reference>
<accession>A0AAD3YK92</accession>
<evidence type="ECO:0000313" key="2">
    <source>
        <dbReference type="EMBL" id="HAT6344242.1"/>
    </source>
</evidence>